<dbReference type="EMBL" id="CP102451">
    <property type="protein sequence ID" value="UUV97991.1"/>
    <property type="molecule type" value="Genomic_DNA"/>
</dbReference>
<evidence type="ECO:0000259" key="1">
    <source>
        <dbReference type="Pfam" id="PF05272"/>
    </source>
</evidence>
<sequence>MAHKNKLHEALDFPESEKRSEKIIELKAWMSELRYNKDDNIKQSSIVNAELIISNDSNLKGTIGYNEFSGHIHLLKNSPWINREAGQWEDSFESALQSYIEKHYNVVFDGTKLHNAVVNVARRNVFNPVKQRIEKQEWDNTSRVETFFIDLLGVDDNLYTREVTKRWIVGSVARIYKPGIKFELVPILSGKQGIGKSTAPSLLYTDDYFSDTLESLGENKDDYLQLRNNVILELGELASLGKTKITKAKNFISGRYDDIRLPYERNTVKWARHCVFIGTTNDGEYLKDLTGERRFYPLPCRNKPKLNVFKMADDYFLQVLAEAKVLFEQGQRIYFDKGHDEDIEILEIATKYQEEAKVEDPVRDLIIKYLDMEVPADWDEARTWNKRQYYKNYPKGIDDDILKHFAMRDRLIYLESVLTADILEVVFEKDSEDMLKIGSGSEAKKISLIIENIDGWEKKQLTNRNRRRGFYNKNHANKNINK</sequence>
<dbReference type="InterPro" id="IPR007936">
    <property type="entry name" value="VapE-like_dom"/>
</dbReference>
<dbReference type="PANTHER" id="PTHR34985:SF1">
    <property type="entry name" value="SLR0554 PROTEIN"/>
    <property type="match status" value="1"/>
</dbReference>
<gene>
    <name evidence="2" type="ORF">G314FT_00820</name>
</gene>
<proteinExistence type="predicted"/>
<name>A0ABY5NWY3_9ENTE</name>
<dbReference type="Proteomes" id="UP001058273">
    <property type="component" value="Chromosome"/>
</dbReference>
<protein>
    <recommendedName>
        <fullName evidence="1">Virulence-associated protein E-like domain-containing protein</fullName>
    </recommendedName>
</protein>
<keyword evidence="3" id="KW-1185">Reference proteome</keyword>
<feature type="domain" description="Virulence-associated protein E-like" evidence="1">
    <location>
        <begin position="133"/>
        <end position="342"/>
    </location>
</feature>
<accession>A0ABY5NWY3</accession>
<organism evidence="2 3">
    <name type="scientific">Vagococcus luciliae</name>
    <dbReference type="NCBI Taxonomy" id="2920380"/>
    <lineage>
        <taxon>Bacteria</taxon>
        <taxon>Bacillati</taxon>
        <taxon>Bacillota</taxon>
        <taxon>Bacilli</taxon>
        <taxon>Lactobacillales</taxon>
        <taxon>Enterococcaceae</taxon>
        <taxon>Vagococcus</taxon>
    </lineage>
</organism>
<dbReference type="Pfam" id="PF05272">
    <property type="entry name" value="VapE-like_dom"/>
    <property type="match status" value="1"/>
</dbReference>
<dbReference type="PANTHER" id="PTHR34985">
    <property type="entry name" value="SLR0554 PROTEIN"/>
    <property type="match status" value="1"/>
</dbReference>
<evidence type="ECO:0000313" key="2">
    <source>
        <dbReference type="EMBL" id="UUV97991.1"/>
    </source>
</evidence>
<reference evidence="2" key="1">
    <citation type="submission" date="2022-08" db="EMBL/GenBank/DDBJ databases">
        <title>Genome sequence of Vagococcus luciliae DSM 112651.</title>
        <authorList>
            <person name="Juan G."/>
            <person name="Anja P."/>
            <person name="Rolf D."/>
            <person name="Kampfer P."/>
            <person name="Vilcinskas A."/>
        </authorList>
    </citation>
    <scope>NUCLEOTIDE SEQUENCE</scope>
    <source>
        <strain evidence="2">G314FT</strain>
    </source>
</reference>
<reference evidence="2" key="2">
    <citation type="submission" date="2022-08" db="EMBL/GenBank/DDBJ databases">
        <authorList>
            <person name="Poehlein A."/>
            <person name="Guzman J."/>
            <person name="Daniel R."/>
            <person name="Vilcinskas A."/>
        </authorList>
    </citation>
    <scope>NUCLEOTIDE SEQUENCE</scope>
    <source>
        <strain evidence="2">G314FT</strain>
    </source>
</reference>
<evidence type="ECO:0000313" key="3">
    <source>
        <dbReference type="Proteomes" id="UP001058273"/>
    </source>
</evidence>
<dbReference type="RefSeq" id="WP_257701593.1">
    <property type="nucleotide sequence ID" value="NZ_CP102451.1"/>
</dbReference>